<organism evidence="1 2">
    <name type="scientific">Streptomyces fimbriatus</name>
    <dbReference type="NCBI Taxonomy" id="68197"/>
    <lineage>
        <taxon>Bacteria</taxon>
        <taxon>Bacillati</taxon>
        <taxon>Actinomycetota</taxon>
        <taxon>Actinomycetes</taxon>
        <taxon>Kitasatosporales</taxon>
        <taxon>Streptomycetaceae</taxon>
        <taxon>Streptomyces</taxon>
    </lineage>
</organism>
<dbReference type="RefSeq" id="WP_344644862.1">
    <property type="nucleotide sequence ID" value="NZ_BAAASS010000011.1"/>
</dbReference>
<sequence>MTHGAGSASGTIRPLDGKSLVQGELRGAGPECYSLLIQPVVGSFPAPATEVATQCGSGATPVDKEYTGTPGLKVCRGSDAPFTDCGPLQRLPEGWNPPQGHVKEAEWLGTGAMCRAEGEKGVREGRWSAYLCRSVHKGADLPMLHQQLYVKK</sequence>
<gene>
    <name evidence="1" type="ORF">ACFPN6_06705</name>
</gene>
<proteinExistence type="predicted"/>
<dbReference type="Proteomes" id="UP001596156">
    <property type="component" value="Unassembled WGS sequence"/>
</dbReference>
<accession>A0ABW0D1S4</accession>
<dbReference type="EMBL" id="JBHSKL010000007">
    <property type="protein sequence ID" value="MFC5224303.1"/>
    <property type="molecule type" value="Genomic_DNA"/>
</dbReference>
<evidence type="ECO:0000313" key="1">
    <source>
        <dbReference type="EMBL" id="MFC5224303.1"/>
    </source>
</evidence>
<reference evidence="2" key="1">
    <citation type="journal article" date="2019" name="Int. J. Syst. Evol. Microbiol.">
        <title>The Global Catalogue of Microorganisms (GCM) 10K type strain sequencing project: providing services to taxonomists for standard genome sequencing and annotation.</title>
        <authorList>
            <consortium name="The Broad Institute Genomics Platform"/>
            <consortium name="The Broad Institute Genome Sequencing Center for Infectious Disease"/>
            <person name="Wu L."/>
            <person name="Ma J."/>
        </authorList>
    </citation>
    <scope>NUCLEOTIDE SEQUENCE [LARGE SCALE GENOMIC DNA]</scope>
    <source>
        <strain evidence="2">CCM 8479</strain>
    </source>
</reference>
<name>A0ABW0D1S4_STRFI</name>
<protein>
    <submittedName>
        <fullName evidence="1">Uncharacterized protein</fullName>
    </submittedName>
</protein>
<keyword evidence="2" id="KW-1185">Reference proteome</keyword>
<evidence type="ECO:0000313" key="2">
    <source>
        <dbReference type="Proteomes" id="UP001596156"/>
    </source>
</evidence>
<comment type="caution">
    <text evidence="1">The sequence shown here is derived from an EMBL/GenBank/DDBJ whole genome shotgun (WGS) entry which is preliminary data.</text>
</comment>